<accession>A0A0A9PTI8</accession>
<reference evidence="1" key="2">
    <citation type="journal article" date="2015" name="Data Brief">
        <title>Shoot transcriptome of the giant reed, Arundo donax.</title>
        <authorList>
            <person name="Barrero R.A."/>
            <person name="Guerrero F.D."/>
            <person name="Moolhuijzen P."/>
            <person name="Goolsby J.A."/>
            <person name="Tidwell J."/>
            <person name="Bellgard S.E."/>
            <person name="Bellgard M.I."/>
        </authorList>
    </citation>
    <scope>NUCLEOTIDE SEQUENCE</scope>
    <source>
        <tissue evidence="1">Shoot tissue taken approximately 20 cm above the soil surface</tissue>
    </source>
</reference>
<name>A0A0A9PTI8_ARUDO</name>
<reference evidence="1" key="1">
    <citation type="submission" date="2014-09" db="EMBL/GenBank/DDBJ databases">
        <authorList>
            <person name="Magalhaes I.L.F."/>
            <person name="Oliveira U."/>
            <person name="Santos F.R."/>
            <person name="Vidigal T.H.D.A."/>
            <person name="Brescovit A.D."/>
            <person name="Santos A.J."/>
        </authorList>
    </citation>
    <scope>NUCLEOTIDE SEQUENCE</scope>
    <source>
        <tissue evidence="1">Shoot tissue taken approximately 20 cm above the soil surface</tissue>
    </source>
</reference>
<sequence length="37" mass="4369">MGAPSNSCSYRLLAHQRWIKNTMTNSWQERRTNCAKK</sequence>
<protein>
    <submittedName>
        <fullName evidence="1">Uncharacterized protein</fullName>
    </submittedName>
</protein>
<proteinExistence type="predicted"/>
<organism evidence="1">
    <name type="scientific">Arundo donax</name>
    <name type="common">Giant reed</name>
    <name type="synonym">Donax arundinaceus</name>
    <dbReference type="NCBI Taxonomy" id="35708"/>
    <lineage>
        <taxon>Eukaryota</taxon>
        <taxon>Viridiplantae</taxon>
        <taxon>Streptophyta</taxon>
        <taxon>Embryophyta</taxon>
        <taxon>Tracheophyta</taxon>
        <taxon>Spermatophyta</taxon>
        <taxon>Magnoliopsida</taxon>
        <taxon>Liliopsida</taxon>
        <taxon>Poales</taxon>
        <taxon>Poaceae</taxon>
        <taxon>PACMAD clade</taxon>
        <taxon>Arundinoideae</taxon>
        <taxon>Arundineae</taxon>
        <taxon>Arundo</taxon>
    </lineage>
</organism>
<dbReference type="AlphaFoldDB" id="A0A0A9PTI8"/>
<dbReference type="EMBL" id="GBRH01177873">
    <property type="protein sequence ID" value="JAE20023.1"/>
    <property type="molecule type" value="Transcribed_RNA"/>
</dbReference>
<evidence type="ECO:0000313" key="1">
    <source>
        <dbReference type="EMBL" id="JAE20023.1"/>
    </source>
</evidence>